<reference evidence="1" key="2">
    <citation type="journal article" date="2008" name="Genome Biol.">
        <title>Improved genome assembly and evidence-based global gene model set for the chordate Ciona intestinalis: new insight into intron and operon populations.</title>
        <authorList>
            <person name="Satou Y."/>
            <person name="Mineta K."/>
            <person name="Ogasawara M."/>
            <person name="Sasakura Y."/>
            <person name="Shoguchi E."/>
            <person name="Ueno K."/>
            <person name="Yamada L."/>
            <person name="Matsumoto J."/>
            <person name="Wasserscheid J."/>
            <person name="Dewar K."/>
            <person name="Wiley G.B."/>
            <person name="Macmil S.L."/>
            <person name="Roe B.A."/>
            <person name="Zeller R.W."/>
            <person name="Hastings K.E."/>
            <person name="Lemaire P."/>
            <person name="Lindquist E."/>
            <person name="Endo T."/>
            <person name="Hotta K."/>
            <person name="Inaba K."/>
        </authorList>
    </citation>
    <scope>NUCLEOTIDE SEQUENCE [LARGE SCALE GENOMIC DNA]</scope>
    <source>
        <strain evidence="1">wild type</strain>
    </source>
</reference>
<reference evidence="1" key="4">
    <citation type="submission" date="2025-09" db="UniProtKB">
        <authorList>
            <consortium name="Ensembl"/>
        </authorList>
    </citation>
    <scope>IDENTIFICATION</scope>
</reference>
<accession>H2XN08</accession>
<evidence type="ECO:0000313" key="1">
    <source>
        <dbReference type="Ensembl" id="ENSCINP00000031041.1"/>
    </source>
</evidence>
<reference evidence="1" key="3">
    <citation type="submission" date="2025-08" db="UniProtKB">
        <authorList>
            <consortium name="Ensembl"/>
        </authorList>
    </citation>
    <scope>IDENTIFICATION</scope>
</reference>
<dbReference type="HOGENOM" id="CLU_3224262_0_0_1"/>
<name>H2XN08_CIOIN</name>
<dbReference type="AlphaFoldDB" id="H2XN08"/>
<reference evidence="2" key="1">
    <citation type="journal article" date="2002" name="Science">
        <title>The draft genome of Ciona intestinalis: insights into chordate and vertebrate origins.</title>
        <authorList>
            <person name="Dehal P."/>
            <person name="Satou Y."/>
            <person name="Campbell R.K."/>
            <person name="Chapman J."/>
            <person name="Degnan B."/>
            <person name="De Tomaso A."/>
            <person name="Davidson B."/>
            <person name="Di Gregorio A."/>
            <person name="Gelpke M."/>
            <person name="Goodstein D.M."/>
            <person name="Harafuji N."/>
            <person name="Hastings K.E."/>
            <person name="Ho I."/>
            <person name="Hotta K."/>
            <person name="Huang W."/>
            <person name="Kawashima T."/>
            <person name="Lemaire P."/>
            <person name="Martinez D."/>
            <person name="Meinertzhagen I.A."/>
            <person name="Necula S."/>
            <person name="Nonaka M."/>
            <person name="Putnam N."/>
            <person name="Rash S."/>
            <person name="Saiga H."/>
            <person name="Satake M."/>
            <person name="Terry A."/>
            <person name="Yamada L."/>
            <person name="Wang H.G."/>
            <person name="Awazu S."/>
            <person name="Azumi K."/>
            <person name="Boore J."/>
            <person name="Branno M."/>
            <person name="Chin-Bow S."/>
            <person name="DeSantis R."/>
            <person name="Doyle S."/>
            <person name="Francino P."/>
            <person name="Keys D.N."/>
            <person name="Haga S."/>
            <person name="Hayashi H."/>
            <person name="Hino K."/>
            <person name="Imai K.S."/>
            <person name="Inaba K."/>
            <person name="Kano S."/>
            <person name="Kobayashi K."/>
            <person name="Kobayashi M."/>
            <person name="Lee B.I."/>
            <person name="Makabe K.W."/>
            <person name="Manohar C."/>
            <person name="Matassi G."/>
            <person name="Medina M."/>
            <person name="Mochizuki Y."/>
            <person name="Mount S."/>
            <person name="Morishita T."/>
            <person name="Miura S."/>
            <person name="Nakayama A."/>
            <person name="Nishizaka S."/>
            <person name="Nomoto H."/>
            <person name="Ohta F."/>
            <person name="Oishi K."/>
            <person name="Rigoutsos I."/>
            <person name="Sano M."/>
            <person name="Sasaki A."/>
            <person name="Sasakura Y."/>
            <person name="Shoguchi E."/>
            <person name="Shin-i T."/>
            <person name="Spagnuolo A."/>
            <person name="Stainier D."/>
            <person name="Suzuki M.M."/>
            <person name="Tassy O."/>
            <person name="Takatori N."/>
            <person name="Tokuoka M."/>
            <person name="Yagi K."/>
            <person name="Yoshizaki F."/>
            <person name="Wada S."/>
            <person name="Zhang C."/>
            <person name="Hyatt P.D."/>
            <person name="Larimer F."/>
            <person name="Detter C."/>
            <person name="Doggett N."/>
            <person name="Glavina T."/>
            <person name="Hawkins T."/>
            <person name="Richardson P."/>
            <person name="Lucas S."/>
            <person name="Kohara Y."/>
            <person name="Levine M."/>
            <person name="Satoh N."/>
            <person name="Rokhsar D.S."/>
        </authorList>
    </citation>
    <scope>NUCLEOTIDE SEQUENCE [LARGE SCALE GENOMIC DNA]</scope>
</reference>
<dbReference type="Ensembl" id="ENSCINT00000036641.1">
    <property type="protein sequence ID" value="ENSCINP00000031041.1"/>
    <property type="gene ID" value="ENSCING00000022935.1"/>
</dbReference>
<dbReference type="EMBL" id="EAAA01000906">
    <property type="status" value="NOT_ANNOTATED_CDS"/>
    <property type="molecule type" value="Genomic_DNA"/>
</dbReference>
<organism evidence="1 2">
    <name type="scientific">Ciona intestinalis</name>
    <name type="common">Transparent sea squirt</name>
    <name type="synonym">Ascidia intestinalis</name>
    <dbReference type="NCBI Taxonomy" id="7719"/>
    <lineage>
        <taxon>Eukaryota</taxon>
        <taxon>Metazoa</taxon>
        <taxon>Chordata</taxon>
        <taxon>Tunicata</taxon>
        <taxon>Ascidiacea</taxon>
        <taxon>Phlebobranchia</taxon>
        <taxon>Cionidae</taxon>
        <taxon>Ciona</taxon>
    </lineage>
</organism>
<proteinExistence type="predicted"/>
<dbReference type="Proteomes" id="UP000008144">
    <property type="component" value="Chromosome 12"/>
</dbReference>
<dbReference type="InParanoid" id="H2XN08"/>
<evidence type="ECO:0000313" key="2">
    <source>
        <dbReference type="Proteomes" id="UP000008144"/>
    </source>
</evidence>
<protein>
    <submittedName>
        <fullName evidence="1">Uncharacterized protein</fullName>
    </submittedName>
</protein>
<sequence>MSCISVITLDRTIGIISSSSVSIATMDSLIWITQFAIPPKPASD</sequence>
<keyword evidence="2" id="KW-1185">Reference proteome</keyword>